<evidence type="ECO:0000256" key="8">
    <source>
        <dbReference type="ARBA" id="ARBA00023049"/>
    </source>
</evidence>
<name>A0A9X5GSG6_9FIRM</name>
<evidence type="ECO:0000256" key="3">
    <source>
        <dbReference type="ARBA" id="ARBA00022438"/>
    </source>
</evidence>
<dbReference type="SUPFAM" id="SSF53187">
    <property type="entry name" value="Zn-dependent exopeptidases"/>
    <property type="match status" value="1"/>
</dbReference>
<organism evidence="12 13">
    <name type="scientific">Parablautia muri</name>
    <dbReference type="NCBI Taxonomy" id="2320879"/>
    <lineage>
        <taxon>Bacteria</taxon>
        <taxon>Bacillati</taxon>
        <taxon>Bacillota</taxon>
        <taxon>Clostridia</taxon>
        <taxon>Lachnospirales</taxon>
        <taxon>Lachnospiraceae</taxon>
        <taxon>Parablautia</taxon>
    </lineage>
</organism>
<evidence type="ECO:0000256" key="1">
    <source>
        <dbReference type="ARBA" id="ARBA00001947"/>
    </source>
</evidence>
<evidence type="ECO:0000313" key="12">
    <source>
        <dbReference type="EMBL" id="NBJ91947.1"/>
    </source>
</evidence>
<comment type="cofactor">
    <cofactor evidence="1 10">
        <name>Zn(2+)</name>
        <dbReference type="ChEBI" id="CHEBI:29105"/>
    </cofactor>
</comment>
<dbReference type="Gene3D" id="3.40.630.10">
    <property type="entry name" value="Zn peptidases"/>
    <property type="match status" value="1"/>
</dbReference>
<dbReference type="GO" id="GO:0005737">
    <property type="term" value="C:cytoplasm"/>
    <property type="evidence" value="ECO:0007669"/>
    <property type="project" value="UniProtKB-ARBA"/>
</dbReference>
<proteinExistence type="inferred from homology"/>
<dbReference type="InterPro" id="IPR001948">
    <property type="entry name" value="Peptidase_M18"/>
</dbReference>
<dbReference type="AlphaFoldDB" id="A0A9X5GSG6"/>
<dbReference type="Proteomes" id="UP001154420">
    <property type="component" value="Unassembled WGS sequence"/>
</dbReference>
<keyword evidence="13" id="KW-1185">Reference proteome</keyword>
<evidence type="ECO:0000313" key="13">
    <source>
        <dbReference type="Proteomes" id="UP001154420"/>
    </source>
</evidence>
<dbReference type="GO" id="GO:0004177">
    <property type="term" value="F:aminopeptidase activity"/>
    <property type="evidence" value="ECO:0007669"/>
    <property type="project" value="UniProtKB-KW"/>
</dbReference>
<evidence type="ECO:0000256" key="11">
    <source>
        <dbReference type="SAM" id="MobiDB-lite"/>
    </source>
</evidence>
<evidence type="ECO:0000256" key="10">
    <source>
        <dbReference type="RuleBase" id="RU004387"/>
    </source>
</evidence>
<keyword evidence="4 9" id="KW-0645">Protease</keyword>
<dbReference type="SUPFAM" id="SSF101821">
    <property type="entry name" value="Aminopeptidase/glucanase lid domain"/>
    <property type="match status" value="1"/>
</dbReference>
<feature type="compositionally biased region" description="Basic and acidic residues" evidence="11">
    <location>
        <begin position="215"/>
        <end position="234"/>
    </location>
</feature>
<dbReference type="OrthoDB" id="89722at2"/>
<comment type="similarity">
    <text evidence="2 9">Belongs to the peptidase M18 family.</text>
</comment>
<dbReference type="PANTHER" id="PTHR28570:SF2">
    <property type="entry name" value="M18 FAMILY AMINOPEPTIDASE 1-RELATED"/>
    <property type="match status" value="1"/>
</dbReference>
<sequence length="492" mass="54503">MEKKNTWETYHDSQLKEVDLFADQYRSFLDAAKTERECVDYIVNAAEEKGYRELQAIIKEGGNLKKGDKVYAVWMNKSVVLFRIGEKPMAEGMNILGAHIDSPRLDVKQNPLYEEEGFAYFDTHYYGGVKKYQWVTIPLSLHGVIVKKDGTTVEINIGENEEDPVFFISDLLIHLAQEQLEKKAAKVIEGEALDIIVGNRPIVLGDEDGASAKDASSDTAKDDKEDAADKKKEKERARDAVKKGILDILKKTYDVEEEDFLSAELEVVPAGKAREAGLDRSMLLAYGQDDRVCAYTSLRAMLEVEETDRTACCLLVDKEEIGSVGATGMQSRFFENMVAEVMNLTGEYSELNVRRCLASSCMLSSDVSSAYDPSFASSFDKKNVAYLGGGMVFNKFTGSRGKAGSNDANAEYLAHIRKIFEEESINFQTAELGRVDLGGGGTIAYILALYGMNVIDCGVAVLNMHAPWEATSKADVYETKRGYEAFLKGACL</sequence>
<keyword evidence="6 9" id="KW-0378">Hydrolase</keyword>
<dbReference type="EMBL" id="QZDT01000005">
    <property type="protein sequence ID" value="NBJ91947.1"/>
    <property type="molecule type" value="Genomic_DNA"/>
</dbReference>
<reference evidence="12" key="1">
    <citation type="submission" date="2018-09" db="EMBL/GenBank/DDBJ databases">
        <title>Murine metabolic-syndrome-specific gut microbial biobank.</title>
        <authorList>
            <person name="Liu C."/>
        </authorList>
    </citation>
    <scope>NUCLEOTIDE SEQUENCE</scope>
    <source>
        <strain evidence="12">D42-62</strain>
    </source>
</reference>
<protein>
    <recommendedName>
        <fullName evidence="10">M18 family aminopeptidase</fullName>
        <ecNumber evidence="10">3.4.11.-</ecNumber>
    </recommendedName>
</protein>
<dbReference type="Pfam" id="PF02127">
    <property type="entry name" value="Peptidase_M18"/>
    <property type="match status" value="1"/>
</dbReference>
<evidence type="ECO:0000256" key="6">
    <source>
        <dbReference type="ARBA" id="ARBA00022801"/>
    </source>
</evidence>
<dbReference type="GO" id="GO:0008270">
    <property type="term" value="F:zinc ion binding"/>
    <property type="evidence" value="ECO:0007669"/>
    <property type="project" value="InterPro"/>
</dbReference>
<evidence type="ECO:0000256" key="9">
    <source>
        <dbReference type="RuleBase" id="RU004386"/>
    </source>
</evidence>
<dbReference type="GO" id="GO:0008237">
    <property type="term" value="F:metallopeptidase activity"/>
    <property type="evidence" value="ECO:0007669"/>
    <property type="project" value="UniProtKB-KW"/>
</dbReference>
<gene>
    <name evidence="12" type="ORF">D5281_04915</name>
</gene>
<comment type="caution">
    <text evidence="12">The sequence shown here is derived from an EMBL/GenBank/DDBJ whole genome shotgun (WGS) entry which is preliminary data.</text>
</comment>
<keyword evidence="8 9" id="KW-0482">Metalloprotease</keyword>
<keyword evidence="7 9" id="KW-0862">Zinc</keyword>
<dbReference type="Gene3D" id="2.30.250.10">
    <property type="entry name" value="Aminopeptidase i, Domain 2"/>
    <property type="match status" value="1"/>
</dbReference>
<dbReference type="RefSeq" id="WP_160559026.1">
    <property type="nucleotide sequence ID" value="NZ_QZDT01000005.1"/>
</dbReference>
<feature type="region of interest" description="Disordered" evidence="11">
    <location>
        <begin position="207"/>
        <end position="234"/>
    </location>
</feature>
<keyword evidence="3 9" id="KW-0031">Aminopeptidase</keyword>
<evidence type="ECO:0000256" key="2">
    <source>
        <dbReference type="ARBA" id="ARBA00008290"/>
    </source>
</evidence>
<evidence type="ECO:0000256" key="7">
    <source>
        <dbReference type="ARBA" id="ARBA00022833"/>
    </source>
</evidence>
<dbReference type="NCBIfam" id="NF002600">
    <property type="entry name" value="PRK02256.1"/>
    <property type="match status" value="1"/>
</dbReference>
<dbReference type="GO" id="GO:0006508">
    <property type="term" value="P:proteolysis"/>
    <property type="evidence" value="ECO:0007669"/>
    <property type="project" value="UniProtKB-KW"/>
</dbReference>
<evidence type="ECO:0000256" key="5">
    <source>
        <dbReference type="ARBA" id="ARBA00022723"/>
    </source>
</evidence>
<dbReference type="PRINTS" id="PR00932">
    <property type="entry name" value="AMINO1PTASE"/>
</dbReference>
<accession>A0A9X5GSG6</accession>
<dbReference type="EC" id="3.4.11.-" evidence="10"/>
<evidence type="ECO:0000256" key="4">
    <source>
        <dbReference type="ARBA" id="ARBA00022670"/>
    </source>
</evidence>
<dbReference type="InterPro" id="IPR023358">
    <property type="entry name" value="Peptidase_M18_dom2"/>
</dbReference>
<keyword evidence="5 9" id="KW-0479">Metal-binding</keyword>
<dbReference type="PANTHER" id="PTHR28570">
    <property type="entry name" value="ASPARTYL AMINOPEPTIDASE"/>
    <property type="match status" value="1"/>
</dbReference>